<evidence type="ECO:0000313" key="7">
    <source>
        <dbReference type="Proteomes" id="UP001157167"/>
    </source>
</evidence>
<dbReference type="RefSeq" id="WP_284187774.1">
    <property type="nucleotide sequence ID" value="NZ_BSPX01000025.1"/>
</dbReference>
<dbReference type="InterPro" id="IPR012827">
    <property type="entry name" value="Hemerythrin_metal-bd"/>
</dbReference>
<evidence type="ECO:0000256" key="3">
    <source>
        <dbReference type="ARBA" id="ARBA00023004"/>
    </source>
</evidence>
<keyword evidence="7" id="KW-1185">Reference proteome</keyword>
<dbReference type="SUPFAM" id="SSF47188">
    <property type="entry name" value="Hemerythrin-like"/>
    <property type="match status" value="1"/>
</dbReference>
<dbReference type="PANTHER" id="PTHR37164:SF1">
    <property type="entry name" value="BACTERIOHEMERYTHRIN"/>
    <property type="match status" value="1"/>
</dbReference>
<evidence type="ECO:0000256" key="1">
    <source>
        <dbReference type="ARBA" id="ARBA00010587"/>
    </source>
</evidence>
<evidence type="ECO:0000256" key="4">
    <source>
        <dbReference type="SAM" id="MobiDB-lite"/>
    </source>
</evidence>
<dbReference type="InterPro" id="IPR035938">
    <property type="entry name" value="Hemerythrin-like_sf"/>
</dbReference>
<dbReference type="InterPro" id="IPR012312">
    <property type="entry name" value="Hemerythrin-like"/>
</dbReference>
<feature type="compositionally biased region" description="Low complexity" evidence="4">
    <location>
        <begin position="159"/>
        <end position="168"/>
    </location>
</feature>
<feature type="domain" description="Hemerythrin-like" evidence="5">
    <location>
        <begin position="16"/>
        <end position="118"/>
    </location>
</feature>
<protein>
    <recommendedName>
        <fullName evidence="5">Hemerythrin-like domain-containing protein</fullName>
    </recommendedName>
</protein>
<proteinExistence type="inferred from homology"/>
<organism evidence="6 7">
    <name type="scientific">Zoogloea oryzae</name>
    <dbReference type="NCBI Taxonomy" id="310767"/>
    <lineage>
        <taxon>Bacteria</taxon>
        <taxon>Pseudomonadati</taxon>
        <taxon>Pseudomonadota</taxon>
        <taxon>Betaproteobacteria</taxon>
        <taxon>Rhodocyclales</taxon>
        <taxon>Zoogloeaceae</taxon>
        <taxon>Zoogloea</taxon>
    </lineage>
</organism>
<dbReference type="PANTHER" id="PTHR37164">
    <property type="entry name" value="BACTERIOHEMERYTHRIN"/>
    <property type="match status" value="1"/>
</dbReference>
<keyword evidence="2" id="KW-0479">Metal-binding</keyword>
<dbReference type="CDD" id="cd12107">
    <property type="entry name" value="Hemerythrin"/>
    <property type="match status" value="1"/>
</dbReference>
<accession>A0ABQ6FA62</accession>
<dbReference type="Gene3D" id="1.20.120.50">
    <property type="entry name" value="Hemerythrin-like"/>
    <property type="match status" value="1"/>
</dbReference>
<dbReference type="Pfam" id="PF01814">
    <property type="entry name" value="Hemerythrin"/>
    <property type="match status" value="1"/>
</dbReference>
<dbReference type="EMBL" id="BSPX01000025">
    <property type="protein sequence ID" value="GLT22463.1"/>
    <property type="molecule type" value="Genomic_DNA"/>
</dbReference>
<keyword evidence="3" id="KW-0408">Iron</keyword>
<comment type="caution">
    <text evidence="6">The sequence shown here is derived from an EMBL/GenBank/DDBJ whole genome shotgun (WGS) entry which is preliminary data.</text>
</comment>
<feature type="region of interest" description="Disordered" evidence="4">
    <location>
        <begin position="130"/>
        <end position="168"/>
    </location>
</feature>
<evidence type="ECO:0000259" key="5">
    <source>
        <dbReference type="Pfam" id="PF01814"/>
    </source>
</evidence>
<dbReference type="InterPro" id="IPR050669">
    <property type="entry name" value="Hemerythrin"/>
</dbReference>
<comment type="similarity">
    <text evidence="1">Belongs to the hemerythrin family.</text>
</comment>
<reference evidence="7" key="1">
    <citation type="journal article" date="2019" name="Int. J. Syst. Evol. Microbiol.">
        <title>The Global Catalogue of Microorganisms (GCM) 10K type strain sequencing project: providing services to taxonomists for standard genome sequencing and annotation.</title>
        <authorList>
            <consortium name="The Broad Institute Genomics Platform"/>
            <consortium name="The Broad Institute Genome Sequencing Center for Infectious Disease"/>
            <person name="Wu L."/>
            <person name="Ma J."/>
        </authorList>
    </citation>
    <scope>NUCLEOTIDE SEQUENCE [LARGE SCALE GENOMIC DNA]</scope>
    <source>
        <strain evidence="7">NBRC 102407</strain>
    </source>
</reference>
<name>A0ABQ6FA62_9RHOO</name>
<dbReference type="NCBIfam" id="TIGR02481">
    <property type="entry name" value="hemeryth_dom"/>
    <property type="match status" value="1"/>
</dbReference>
<dbReference type="Proteomes" id="UP001157167">
    <property type="component" value="Unassembled WGS sequence"/>
</dbReference>
<evidence type="ECO:0000313" key="6">
    <source>
        <dbReference type="EMBL" id="GLT22463.1"/>
    </source>
</evidence>
<gene>
    <name evidence="6" type="ORF">GCM10007933_19230</name>
</gene>
<sequence>MAAMEWSEKLVLGLAPMDQTHVEFVDAYNRLLNVSGAELLAEMDVFIAHTVEHFDQENRWMEQIGFPACHKAEHDRVLAVCQDVRKRMERGDEALGRQLIRELPVWFDNHVATMDAALSSYIESIGFDTETGEIRNPPQADCEDGSSSCCTPPAKAEEAAAAAEGQPA</sequence>
<evidence type="ECO:0000256" key="2">
    <source>
        <dbReference type="ARBA" id="ARBA00022723"/>
    </source>
</evidence>